<dbReference type="PANTHER" id="PTHR43791:SF32">
    <property type="entry name" value="MAJOR FACILITATOR SUPERFAMILY (MFS) PROFILE DOMAIN-CONTAINING PROTEIN"/>
    <property type="match status" value="1"/>
</dbReference>
<keyword evidence="4 6" id="KW-1133">Transmembrane helix</keyword>
<dbReference type="GO" id="GO:0016020">
    <property type="term" value="C:membrane"/>
    <property type="evidence" value="ECO:0007669"/>
    <property type="project" value="UniProtKB-SubCell"/>
</dbReference>
<keyword evidence="2" id="KW-0813">Transport</keyword>
<feature type="transmembrane region" description="Helical" evidence="6">
    <location>
        <begin position="304"/>
        <end position="323"/>
    </location>
</feature>
<feature type="transmembrane region" description="Helical" evidence="6">
    <location>
        <begin position="130"/>
        <end position="148"/>
    </location>
</feature>
<gene>
    <name evidence="8" type="ORF">N7493_007348</name>
</gene>
<dbReference type="GO" id="GO:0022857">
    <property type="term" value="F:transmembrane transporter activity"/>
    <property type="evidence" value="ECO:0007669"/>
    <property type="project" value="InterPro"/>
</dbReference>
<evidence type="ECO:0000313" key="9">
    <source>
        <dbReference type="Proteomes" id="UP001215712"/>
    </source>
</evidence>
<evidence type="ECO:0000256" key="4">
    <source>
        <dbReference type="ARBA" id="ARBA00022989"/>
    </source>
</evidence>
<dbReference type="Pfam" id="PF07690">
    <property type="entry name" value="MFS_1"/>
    <property type="match status" value="1"/>
</dbReference>
<feature type="domain" description="Major facilitator superfamily (MFS) profile" evidence="7">
    <location>
        <begin position="63"/>
        <end position="493"/>
    </location>
</feature>
<name>A0AAD6MUS0_9EURO</name>
<sequence length="508" mass="55861">MAVGHDLSVSSQEDIPVNEKASPIEKWTTRPEGTIDDVFESELVADWTASEERIARLKVDFSLLPVVALAFFALQIDRGNISNVLTTTITTDVGITTNQINVGTQLLSAGIVILELPSNILLQKIGPQKWLSIQIFAWGMVATFQAFITNYAGYLVTRILLGLCESGFIPGALYYISTWYKTEETSTRFTYFYIGQMISSATSSLMASGILKLSGKCGLEGWQWIFLIEGLISVLAGILFFLLLPPHVGDGRPLLSKLTGGRWSYYTDREAEILRNRVLIDDPKKAKGKIQITKSDITQTLKSLTLWQHGLITLVSMSAVQGFGQYAPTLIKSFGFGTIKANAMASVYIWCAIIWALLMSLLSDKFNRRGPFVLLSITWNAIGYSCLNTLPDISDKWHKYGTLTAVGVSYASVHFLNVSWLSVKCKTPQQRSVAMAFIIMAANLSGISGSQIFRTEDAPAYKKALVAIASLSGAAWVLVLALCLQYLYMERTAQTGSPSASDSEEIEQ</sequence>
<reference evidence="8" key="1">
    <citation type="journal article" date="2023" name="IMA Fungus">
        <title>Comparative genomic study of the Penicillium genus elucidates a diverse pangenome and 15 lateral gene transfer events.</title>
        <authorList>
            <person name="Petersen C."/>
            <person name="Sorensen T."/>
            <person name="Nielsen M.R."/>
            <person name="Sondergaard T.E."/>
            <person name="Sorensen J.L."/>
            <person name="Fitzpatrick D.A."/>
            <person name="Frisvad J.C."/>
            <person name="Nielsen K.L."/>
        </authorList>
    </citation>
    <scope>NUCLEOTIDE SEQUENCE</scope>
    <source>
        <strain evidence="8">IBT 17514</strain>
    </source>
</reference>
<feature type="transmembrane region" description="Helical" evidence="6">
    <location>
        <begin position="402"/>
        <end position="421"/>
    </location>
</feature>
<dbReference type="PROSITE" id="PS50850">
    <property type="entry name" value="MFS"/>
    <property type="match status" value="1"/>
</dbReference>
<dbReference type="AlphaFoldDB" id="A0AAD6MUS0"/>
<feature type="transmembrane region" description="Helical" evidence="6">
    <location>
        <begin position="370"/>
        <end position="390"/>
    </location>
</feature>
<evidence type="ECO:0000256" key="6">
    <source>
        <dbReference type="SAM" id="Phobius"/>
    </source>
</evidence>
<proteinExistence type="predicted"/>
<feature type="transmembrane region" description="Helical" evidence="6">
    <location>
        <begin position="154"/>
        <end position="177"/>
    </location>
</feature>
<dbReference type="PANTHER" id="PTHR43791">
    <property type="entry name" value="PERMEASE-RELATED"/>
    <property type="match status" value="1"/>
</dbReference>
<evidence type="ECO:0000256" key="1">
    <source>
        <dbReference type="ARBA" id="ARBA00004141"/>
    </source>
</evidence>
<feature type="transmembrane region" description="Helical" evidence="6">
    <location>
        <begin position="189"/>
        <end position="210"/>
    </location>
</feature>
<protein>
    <submittedName>
        <fullName evidence="8">Major facilitator superfamily domain-containing protein</fullName>
    </submittedName>
</protein>
<reference evidence="8" key="2">
    <citation type="submission" date="2023-01" db="EMBL/GenBank/DDBJ databases">
        <authorList>
            <person name="Petersen C."/>
        </authorList>
    </citation>
    <scope>NUCLEOTIDE SEQUENCE</scope>
    <source>
        <strain evidence="8">IBT 17514</strain>
    </source>
</reference>
<dbReference type="SUPFAM" id="SSF103473">
    <property type="entry name" value="MFS general substrate transporter"/>
    <property type="match status" value="1"/>
</dbReference>
<comment type="subcellular location">
    <subcellularLocation>
        <location evidence="1">Membrane</location>
        <topology evidence="1">Multi-pass membrane protein</topology>
    </subcellularLocation>
</comment>
<keyword evidence="9" id="KW-1185">Reference proteome</keyword>
<feature type="transmembrane region" description="Helical" evidence="6">
    <location>
        <begin position="465"/>
        <end position="488"/>
    </location>
</feature>
<feature type="transmembrane region" description="Helical" evidence="6">
    <location>
        <begin position="222"/>
        <end position="244"/>
    </location>
</feature>
<dbReference type="EMBL" id="JAQJAN010000010">
    <property type="protein sequence ID" value="KAJ5719770.1"/>
    <property type="molecule type" value="Genomic_DNA"/>
</dbReference>
<dbReference type="Gene3D" id="1.20.1250.20">
    <property type="entry name" value="MFS general substrate transporter like domains"/>
    <property type="match status" value="2"/>
</dbReference>
<comment type="caution">
    <text evidence="8">The sequence shown here is derived from an EMBL/GenBank/DDBJ whole genome shotgun (WGS) entry which is preliminary data.</text>
</comment>
<feature type="transmembrane region" description="Helical" evidence="6">
    <location>
        <begin position="433"/>
        <end position="453"/>
    </location>
</feature>
<evidence type="ECO:0000313" key="8">
    <source>
        <dbReference type="EMBL" id="KAJ5719770.1"/>
    </source>
</evidence>
<evidence type="ECO:0000256" key="2">
    <source>
        <dbReference type="ARBA" id="ARBA00022448"/>
    </source>
</evidence>
<keyword evidence="3 6" id="KW-0812">Transmembrane</keyword>
<evidence type="ECO:0000256" key="3">
    <source>
        <dbReference type="ARBA" id="ARBA00022692"/>
    </source>
</evidence>
<dbReference type="InterPro" id="IPR020846">
    <property type="entry name" value="MFS_dom"/>
</dbReference>
<organism evidence="8 9">
    <name type="scientific">Penicillium malachiteum</name>
    <dbReference type="NCBI Taxonomy" id="1324776"/>
    <lineage>
        <taxon>Eukaryota</taxon>
        <taxon>Fungi</taxon>
        <taxon>Dikarya</taxon>
        <taxon>Ascomycota</taxon>
        <taxon>Pezizomycotina</taxon>
        <taxon>Eurotiomycetes</taxon>
        <taxon>Eurotiomycetidae</taxon>
        <taxon>Eurotiales</taxon>
        <taxon>Aspergillaceae</taxon>
        <taxon>Penicillium</taxon>
    </lineage>
</organism>
<evidence type="ECO:0000259" key="7">
    <source>
        <dbReference type="PROSITE" id="PS50850"/>
    </source>
</evidence>
<dbReference type="InterPro" id="IPR036259">
    <property type="entry name" value="MFS_trans_sf"/>
</dbReference>
<evidence type="ECO:0000256" key="5">
    <source>
        <dbReference type="ARBA" id="ARBA00023136"/>
    </source>
</evidence>
<keyword evidence="5 6" id="KW-0472">Membrane</keyword>
<dbReference type="Proteomes" id="UP001215712">
    <property type="component" value="Unassembled WGS sequence"/>
</dbReference>
<accession>A0AAD6MUS0</accession>
<feature type="transmembrane region" description="Helical" evidence="6">
    <location>
        <begin position="343"/>
        <end position="363"/>
    </location>
</feature>
<dbReference type="InterPro" id="IPR011701">
    <property type="entry name" value="MFS"/>
</dbReference>